<keyword evidence="2" id="KW-0378">Hydrolase</keyword>
<accession>A0ABW4LRN4</accession>
<proteinExistence type="inferred from homology"/>
<dbReference type="Gene3D" id="3.90.780.10">
    <property type="entry name" value="5'-Nucleotidase, C-terminal domain"/>
    <property type="match status" value="1"/>
</dbReference>
<evidence type="ECO:0000313" key="6">
    <source>
        <dbReference type="Proteomes" id="UP001597214"/>
    </source>
</evidence>
<dbReference type="Proteomes" id="UP001597214">
    <property type="component" value="Unassembled WGS sequence"/>
</dbReference>
<evidence type="ECO:0000259" key="3">
    <source>
        <dbReference type="Pfam" id="PF00149"/>
    </source>
</evidence>
<dbReference type="SUPFAM" id="SSF56300">
    <property type="entry name" value="Metallo-dependent phosphatases"/>
    <property type="match status" value="1"/>
</dbReference>
<reference evidence="6" key="1">
    <citation type="journal article" date="2019" name="Int. J. Syst. Evol. Microbiol.">
        <title>The Global Catalogue of Microorganisms (GCM) 10K type strain sequencing project: providing services to taxonomists for standard genome sequencing and annotation.</title>
        <authorList>
            <consortium name="The Broad Institute Genomics Platform"/>
            <consortium name="The Broad Institute Genome Sequencing Center for Infectious Disease"/>
            <person name="Wu L."/>
            <person name="Ma J."/>
        </authorList>
    </citation>
    <scope>NUCLEOTIDE SEQUENCE [LARGE SCALE GENOMIC DNA]</scope>
    <source>
        <strain evidence="6">CCUG 49339</strain>
    </source>
</reference>
<comment type="caution">
    <text evidence="5">The sequence shown here is derived from an EMBL/GenBank/DDBJ whole genome shotgun (WGS) entry which is preliminary data.</text>
</comment>
<dbReference type="PIRSF" id="PIRSF036361">
    <property type="entry name" value="YunD"/>
    <property type="match status" value="1"/>
</dbReference>
<dbReference type="SUPFAM" id="SSF55816">
    <property type="entry name" value="5'-nucleotidase (syn. UDP-sugar hydrolase), C-terminal domain"/>
    <property type="match status" value="1"/>
</dbReference>
<feature type="domain" description="5'-Nucleotidase C-terminal" evidence="4">
    <location>
        <begin position="286"/>
        <end position="422"/>
    </location>
</feature>
<feature type="domain" description="Calcineurin-like phosphoesterase" evidence="3">
    <location>
        <begin position="6"/>
        <end position="206"/>
    </location>
</feature>
<dbReference type="PRINTS" id="PR01607">
    <property type="entry name" value="APYRASEFAMLY"/>
</dbReference>
<evidence type="ECO:0000313" key="5">
    <source>
        <dbReference type="EMBL" id="MFD1737732.1"/>
    </source>
</evidence>
<gene>
    <name evidence="5" type="ORF">ACFSCX_14445</name>
</gene>
<dbReference type="InterPro" id="IPR029052">
    <property type="entry name" value="Metallo-depent_PP-like"/>
</dbReference>
<dbReference type="PANTHER" id="PTHR11575">
    <property type="entry name" value="5'-NUCLEOTIDASE-RELATED"/>
    <property type="match status" value="1"/>
</dbReference>
<dbReference type="CDD" id="cd00845">
    <property type="entry name" value="MPP_UshA_N_like"/>
    <property type="match status" value="1"/>
</dbReference>
<dbReference type="InterPro" id="IPR008334">
    <property type="entry name" value="5'-Nucleotdase_C"/>
</dbReference>
<organism evidence="5 6">
    <name type="scientific">Bacillus salitolerans</name>
    <dbReference type="NCBI Taxonomy" id="1437434"/>
    <lineage>
        <taxon>Bacteria</taxon>
        <taxon>Bacillati</taxon>
        <taxon>Bacillota</taxon>
        <taxon>Bacilli</taxon>
        <taxon>Bacillales</taxon>
        <taxon>Bacillaceae</taxon>
        <taxon>Bacillus</taxon>
    </lineage>
</organism>
<dbReference type="Pfam" id="PF00149">
    <property type="entry name" value="Metallophos"/>
    <property type="match status" value="1"/>
</dbReference>
<dbReference type="Pfam" id="PF02872">
    <property type="entry name" value="5_nucleotid_C"/>
    <property type="match status" value="1"/>
</dbReference>
<dbReference type="PANTHER" id="PTHR11575:SF23">
    <property type="entry name" value="5-NUCLEOTIDASE FAMILY PROTEIN"/>
    <property type="match status" value="1"/>
</dbReference>
<evidence type="ECO:0000256" key="1">
    <source>
        <dbReference type="ARBA" id="ARBA00022729"/>
    </source>
</evidence>
<dbReference type="RefSeq" id="WP_377928952.1">
    <property type="nucleotide sequence ID" value="NZ_JBHUEM010000023.1"/>
</dbReference>
<evidence type="ECO:0000256" key="2">
    <source>
        <dbReference type="RuleBase" id="RU362119"/>
    </source>
</evidence>
<evidence type="ECO:0000259" key="4">
    <source>
        <dbReference type="Pfam" id="PF02872"/>
    </source>
</evidence>
<dbReference type="EMBL" id="JBHUEM010000023">
    <property type="protein sequence ID" value="MFD1737732.1"/>
    <property type="molecule type" value="Genomic_DNA"/>
</dbReference>
<dbReference type="InterPro" id="IPR011240">
    <property type="entry name" value="Pesterase_YunD"/>
</dbReference>
<comment type="similarity">
    <text evidence="2">Belongs to the 5'-nucleotidase family.</text>
</comment>
<keyword evidence="2" id="KW-0547">Nucleotide-binding</keyword>
<dbReference type="Gene3D" id="3.60.21.10">
    <property type="match status" value="1"/>
</dbReference>
<name>A0ABW4LRN4_9BACI</name>
<dbReference type="InterPro" id="IPR006179">
    <property type="entry name" value="5_nucleotidase/apyrase"/>
</dbReference>
<keyword evidence="6" id="KW-1185">Reference proteome</keyword>
<dbReference type="InterPro" id="IPR004843">
    <property type="entry name" value="Calcineurin-like_PHP"/>
</dbReference>
<protein>
    <submittedName>
        <fullName evidence="5">Bifunctional metallophosphatase/5'-nucleotidase</fullName>
    </submittedName>
</protein>
<sequence length="459" mass="52438">MGKRLHIYHINDLHSHFDNWTKVVSFIKSERKRLDEIDEDMIVVDIGDHMDRFHPISEASLGRANVRLMNQIGYQYVTIGNNEGITLSHEQLNTLYNEANFKVIVSNLFRENGERPTWASSYELHETSYGSTIAFIGATVAFQKFYELLEWKVTDPLIILPEIIQEVKENGAEYVVLLSHLGVNEDERIANEIEGIDLILGGHTHHLFPEGKTINSTLVCAAGKFGYHVGHVTIDYKEKEVTSIVHSMDEVPECSDTKEYLIIENKVASMILEEKIGSLSRPLEVHWFKQSILPEILAGALKEWCKAEIGMVNAGVLLDSLRAGDLTVGELHRICPHPINPCKVILQGDELKEVILQAATERMEKLEMKGFGFRGKVLGKMIYDGIEFDTTSLTDGLPHVRNIRINGQPIEAEREYVIATLDMFTFGRLFPEIMNAKYKEYYLPEMIRDLLKWKLRRKQ</sequence>
<dbReference type="InterPro" id="IPR036907">
    <property type="entry name" value="5'-Nucleotdase_C_sf"/>
</dbReference>
<keyword evidence="1" id="KW-0732">Signal</keyword>